<dbReference type="Gene3D" id="2.40.160.190">
    <property type="match status" value="1"/>
</dbReference>
<dbReference type="PATRIC" id="fig|28128.5.peg.2020"/>
<dbReference type="PROSITE" id="PS51257">
    <property type="entry name" value="PROKAR_LIPOPROTEIN"/>
    <property type="match status" value="1"/>
</dbReference>
<dbReference type="InterPro" id="IPR027931">
    <property type="entry name" value="DUF4595"/>
</dbReference>
<evidence type="ECO:0000313" key="2">
    <source>
        <dbReference type="EMBL" id="KXA35654.1"/>
    </source>
</evidence>
<dbReference type="Proteomes" id="UP000070533">
    <property type="component" value="Unassembled WGS sequence"/>
</dbReference>
<evidence type="ECO:0000259" key="1">
    <source>
        <dbReference type="Pfam" id="PF15283"/>
    </source>
</evidence>
<dbReference type="RefSeq" id="WP_060941007.1">
    <property type="nucleotide sequence ID" value="NZ_JAIHUT010000012.1"/>
</dbReference>
<accession>A0A133PZ26</accession>
<dbReference type="OrthoDB" id="1068575at2"/>
<proteinExistence type="predicted"/>
<reference evidence="3" key="1">
    <citation type="submission" date="2016-01" db="EMBL/GenBank/DDBJ databases">
        <authorList>
            <person name="Mitreva M."/>
            <person name="Pepin K.H."/>
            <person name="Mihindukulasuriya K.A."/>
            <person name="Fulton R."/>
            <person name="Fronick C."/>
            <person name="O'Laughlin M."/>
            <person name="Miner T."/>
            <person name="Herter B."/>
            <person name="Rosa B.A."/>
            <person name="Cordes M."/>
            <person name="Tomlinson C."/>
            <person name="Wollam A."/>
            <person name="Palsikar V.B."/>
            <person name="Mardis E.R."/>
            <person name="Wilson R.K."/>
        </authorList>
    </citation>
    <scope>NUCLEOTIDE SEQUENCE [LARGE SCALE GENOMIC DNA]</scope>
    <source>
        <strain evidence="3">MJR7716</strain>
    </source>
</reference>
<dbReference type="CDD" id="cd12871">
    <property type="entry name" value="Bacuni_01323_like"/>
    <property type="match status" value="1"/>
</dbReference>
<gene>
    <name evidence="2" type="ORF">HMPREF3226_01960</name>
</gene>
<protein>
    <recommendedName>
        <fullName evidence="1">DUF4595 domain-containing protein</fullName>
    </recommendedName>
</protein>
<comment type="caution">
    <text evidence="2">The sequence shown here is derived from an EMBL/GenBank/DDBJ whole genome shotgun (WGS) entry which is preliminary data.</text>
</comment>
<dbReference type="AlphaFoldDB" id="A0A133PZ26"/>
<dbReference type="EMBL" id="LRQG01000179">
    <property type="protein sequence ID" value="KXA35654.1"/>
    <property type="molecule type" value="Genomic_DNA"/>
</dbReference>
<organism evidence="2 3">
    <name type="scientific">Prevotella corporis</name>
    <dbReference type="NCBI Taxonomy" id="28128"/>
    <lineage>
        <taxon>Bacteria</taxon>
        <taxon>Pseudomonadati</taxon>
        <taxon>Bacteroidota</taxon>
        <taxon>Bacteroidia</taxon>
        <taxon>Bacteroidales</taxon>
        <taxon>Prevotellaceae</taxon>
        <taxon>Prevotella</taxon>
    </lineage>
</organism>
<dbReference type="eggNOG" id="ENOG5033VS4">
    <property type="taxonomic scope" value="Bacteria"/>
</dbReference>
<feature type="domain" description="DUF4595" evidence="1">
    <location>
        <begin position="60"/>
        <end position="269"/>
    </location>
</feature>
<keyword evidence="3" id="KW-1185">Reference proteome</keyword>
<sequence length="281" mass="31184">MKKILTMAYFATAALCTTMTLSSCSNDNEGNDGNGAIGAAVNPKTVFTGGLPKIVAGMTIQTNKKGQVSAIQAEDETVTFEYVEPTTRAANSPNVIMTVESSEEKKQVFNLYLNKNGFVKHCEETNYHKNPRESEWNTDHKNETWDFTYNDDGQLLTMLRSEGGNEKTTIKYQDGNIVETATVSADEPKESNSCKVYYTSAKVTSPIENKGCLMAFDATFGVDMDEMGYAYYAGILGKSTKNLPVRLVDDENNPMIFSWILNSLGYPISLECDHDTYTFVW</sequence>
<dbReference type="Pfam" id="PF15283">
    <property type="entry name" value="DUF4595"/>
    <property type="match status" value="1"/>
</dbReference>
<name>A0A133PZ26_9BACT</name>
<evidence type="ECO:0000313" key="3">
    <source>
        <dbReference type="Proteomes" id="UP000070533"/>
    </source>
</evidence>